<dbReference type="PRINTS" id="PR01407">
    <property type="entry name" value="BUTYPHLNCDUF"/>
</dbReference>
<dbReference type="CDD" id="cd16597">
    <property type="entry name" value="RING-HC_TRIM25_C-IV"/>
    <property type="match status" value="1"/>
</dbReference>
<feature type="domain" description="B30.2/SPRY" evidence="24">
    <location>
        <begin position="452"/>
        <end position="643"/>
    </location>
</feature>
<dbReference type="PANTHER" id="PTHR25465">
    <property type="entry name" value="B-BOX DOMAIN CONTAINING"/>
    <property type="match status" value="1"/>
</dbReference>
<evidence type="ECO:0000256" key="8">
    <source>
        <dbReference type="ARBA" id="ARBA00022553"/>
    </source>
</evidence>
<dbReference type="CDD" id="cd19769">
    <property type="entry name" value="Bbox2_TRIM16-like"/>
    <property type="match status" value="1"/>
</dbReference>
<keyword evidence="18" id="KW-0539">Nucleus</keyword>
<gene>
    <name evidence="25" type="ORF">PODLI_1B009527</name>
</gene>
<keyword evidence="11" id="KW-0800">Toxin</keyword>
<evidence type="ECO:0000256" key="20">
    <source>
        <dbReference type="PROSITE-ProRule" id="PRU00024"/>
    </source>
</evidence>
<dbReference type="SMART" id="SM00336">
    <property type="entry name" value="BBOX"/>
    <property type="match status" value="2"/>
</dbReference>
<evidence type="ECO:0000256" key="17">
    <source>
        <dbReference type="ARBA" id="ARBA00023054"/>
    </source>
</evidence>
<dbReference type="PROSITE" id="PS50119">
    <property type="entry name" value="ZF_BBOX"/>
    <property type="match status" value="1"/>
</dbReference>
<keyword evidence="13 20" id="KW-0863">Zinc-finger</keyword>
<evidence type="ECO:0000256" key="5">
    <source>
        <dbReference type="ARBA" id="ARBA00009651"/>
    </source>
</evidence>
<evidence type="ECO:0000256" key="9">
    <source>
        <dbReference type="ARBA" id="ARBA00022588"/>
    </source>
</evidence>
<dbReference type="InterPro" id="IPR013320">
    <property type="entry name" value="ConA-like_dom_sf"/>
</dbReference>
<evidence type="ECO:0000256" key="1">
    <source>
        <dbReference type="ARBA" id="ARBA00000900"/>
    </source>
</evidence>
<evidence type="ECO:0000256" key="18">
    <source>
        <dbReference type="ARBA" id="ARBA00023242"/>
    </source>
</evidence>
<dbReference type="SUPFAM" id="SSF57850">
    <property type="entry name" value="RING/U-box"/>
    <property type="match status" value="1"/>
</dbReference>
<dbReference type="SMART" id="SM00184">
    <property type="entry name" value="RING"/>
    <property type="match status" value="1"/>
</dbReference>
<dbReference type="PROSITE" id="PS50188">
    <property type="entry name" value="B302_SPRY"/>
    <property type="match status" value="1"/>
</dbReference>
<evidence type="ECO:0000256" key="21">
    <source>
        <dbReference type="SAM" id="MobiDB-lite"/>
    </source>
</evidence>
<keyword evidence="15" id="KW-0862">Zinc</keyword>
<evidence type="ECO:0000256" key="2">
    <source>
        <dbReference type="ARBA" id="ARBA00004123"/>
    </source>
</evidence>
<dbReference type="InterPro" id="IPR043136">
    <property type="entry name" value="B30.2/SPRY_sf"/>
</dbReference>
<dbReference type="InterPro" id="IPR013083">
    <property type="entry name" value="Znf_RING/FYVE/PHD"/>
</dbReference>
<dbReference type="EC" id="2.3.2.27" evidence="6"/>
<dbReference type="PROSITE" id="PS00518">
    <property type="entry name" value="ZF_RING_1"/>
    <property type="match status" value="1"/>
</dbReference>
<evidence type="ECO:0000313" key="26">
    <source>
        <dbReference type="Proteomes" id="UP001178461"/>
    </source>
</evidence>
<protein>
    <recommendedName>
        <fullName evidence="6">RING-type E3 ubiquitin transferase</fullName>
        <ecNumber evidence="6">2.3.2.27</ecNumber>
    </recommendedName>
</protein>
<feature type="domain" description="B box-type" evidence="23">
    <location>
        <begin position="163"/>
        <end position="202"/>
    </location>
</feature>
<keyword evidence="9" id="KW-0399">Innate immunity</keyword>
<keyword evidence="11" id="KW-0528">Neurotoxin</keyword>
<evidence type="ECO:0000256" key="3">
    <source>
        <dbReference type="ARBA" id="ARBA00004496"/>
    </source>
</evidence>
<dbReference type="SMART" id="SM00589">
    <property type="entry name" value="PRY"/>
    <property type="match status" value="1"/>
</dbReference>
<proteinExistence type="inferred from homology"/>
<dbReference type="Gene3D" id="4.10.830.40">
    <property type="match status" value="1"/>
</dbReference>
<comment type="subcellular location">
    <subcellularLocation>
        <location evidence="3">Cytoplasm</location>
    </subcellularLocation>
    <subcellularLocation>
        <location evidence="2">Nucleus</location>
    </subcellularLocation>
</comment>
<dbReference type="SUPFAM" id="SSF49899">
    <property type="entry name" value="Concanavalin A-like lectins/glucanases"/>
    <property type="match status" value="1"/>
</dbReference>
<dbReference type="Gene3D" id="3.30.40.10">
    <property type="entry name" value="Zinc/RING finger domain, C3HC4 (zinc finger)"/>
    <property type="match status" value="1"/>
</dbReference>
<keyword evidence="10" id="KW-0808">Transferase</keyword>
<sequence>MAQLLRAPSAPSLVGLEEELTCSICLCVFESPVTTPCGHNFCLPCLEMTWSGLLRNFCCPQCRSSFDSRPELKKNTVLCRVVEQFQSAQGEPAEKKKGLGDATTKTTSSSSTRSSVACDSCLEKVADKTCLTCMASFCPEHLRPHLESPAFKGHQLVPPVKDLQRRKCQTHQKLLEFYCKEHNSCICCFCLVTHKACATVPLQEAKDEKESQLKQRLTELYALNEKALQSLDQVRVQQKQTSDTANRKLDLLKAEFLEIIALIEEEEKEAVKKVLAEEKRVQDKYEYVYKVLGKKKTEIQGARDQIEVTLTEDDDITFLKKAAKLRQLPIKDVFIPKLELDQNLIHTVYQKAFGLKENVKQFLAQPQEKKKEGAAQRKPKPFVQPGGEIAASSAPKRDDPPSTSSQAKKTEEDAAAAAAADTKQRRRPAKRSQSPTQRARSSSRPQAGIPSITLESFLSKSREELLEFATKFTLDFNTAHKKVLLSERNTKISVSETPQNYPHHPQRFTYCSQVVAFQCFKRGIHYWEVELEHNTFCGVGVCYGSMARQGAESRLGRNGSSWCIEWFNSRISAWHNDVEKCLPNTKLKKIGVLLNYDGGFVIFFGVGEKLILLYKFRAQFTEALYPAFWVFSSGTTISLCQLK</sequence>
<name>A0AA35NYC5_9SAUR</name>
<dbReference type="GO" id="GO:0045087">
    <property type="term" value="P:innate immune response"/>
    <property type="evidence" value="ECO:0007669"/>
    <property type="project" value="UniProtKB-KW"/>
</dbReference>
<keyword evidence="12" id="KW-0479">Metal-binding</keyword>
<comment type="pathway">
    <text evidence="4">Protein modification; protein ubiquitination.</text>
</comment>
<dbReference type="GO" id="GO:0005737">
    <property type="term" value="C:cytoplasm"/>
    <property type="evidence" value="ECO:0007669"/>
    <property type="project" value="UniProtKB-SubCell"/>
</dbReference>
<feature type="domain" description="RING-type" evidence="22">
    <location>
        <begin position="22"/>
        <end position="63"/>
    </location>
</feature>
<keyword evidence="7" id="KW-0963">Cytoplasm</keyword>
<dbReference type="InterPro" id="IPR027370">
    <property type="entry name" value="Znf-RING_euk"/>
</dbReference>
<evidence type="ECO:0000256" key="15">
    <source>
        <dbReference type="ARBA" id="ARBA00022833"/>
    </source>
</evidence>
<evidence type="ECO:0000256" key="13">
    <source>
        <dbReference type="ARBA" id="ARBA00022771"/>
    </source>
</evidence>
<keyword evidence="8" id="KW-0597">Phosphoprotein</keyword>
<dbReference type="AlphaFoldDB" id="A0AA35NYC5"/>
<evidence type="ECO:0000256" key="16">
    <source>
        <dbReference type="ARBA" id="ARBA00022859"/>
    </source>
</evidence>
<dbReference type="GO" id="GO:0061630">
    <property type="term" value="F:ubiquitin protein ligase activity"/>
    <property type="evidence" value="ECO:0007669"/>
    <property type="project" value="UniProtKB-EC"/>
</dbReference>
<keyword evidence="16" id="KW-0391">Immunity</keyword>
<dbReference type="Pfam" id="PF13445">
    <property type="entry name" value="zf-RING_UBOX"/>
    <property type="match status" value="1"/>
</dbReference>
<comment type="catalytic activity">
    <reaction evidence="1">
        <text>S-ubiquitinyl-[E2 ubiquitin-conjugating enzyme]-L-cysteine + [acceptor protein]-L-lysine = [E2 ubiquitin-conjugating enzyme]-L-cysteine + N(6)-ubiquitinyl-[acceptor protein]-L-lysine.</text>
        <dbReference type="EC" id="2.3.2.27"/>
    </reaction>
</comment>
<comment type="similarity">
    <text evidence="5">Belongs to the ohanin/vespryn family.</text>
</comment>
<dbReference type="Pfam" id="PF13765">
    <property type="entry name" value="PRY"/>
    <property type="match status" value="1"/>
</dbReference>
<accession>A0AA35NYC5</accession>
<evidence type="ECO:0000259" key="24">
    <source>
        <dbReference type="PROSITE" id="PS50188"/>
    </source>
</evidence>
<comment type="function">
    <text evidence="19">Neurotoxin that produces dose-dependent hypolocomotion and hyperalgesia in mice. May directly act on the central nervous system, as it is 6500-fold more potent when administered intracerebroventricularly than intraperitoneal.</text>
</comment>
<feature type="region of interest" description="Disordered" evidence="21">
    <location>
        <begin position="366"/>
        <end position="451"/>
    </location>
</feature>
<dbReference type="SUPFAM" id="SSF57845">
    <property type="entry name" value="B-box zinc-binding domain"/>
    <property type="match status" value="1"/>
</dbReference>
<dbReference type="InterPro" id="IPR051051">
    <property type="entry name" value="E3_ubiq-ligase_TRIM/RNF"/>
</dbReference>
<evidence type="ECO:0000256" key="7">
    <source>
        <dbReference type="ARBA" id="ARBA00022490"/>
    </source>
</evidence>
<organism evidence="25 26">
    <name type="scientific">Podarcis lilfordi</name>
    <name type="common">Lilford's wall lizard</name>
    <dbReference type="NCBI Taxonomy" id="74358"/>
    <lineage>
        <taxon>Eukaryota</taxon>
        <taxon>Metazoa</taxon>
        <taxon>Chordata</taxon>
        <taxon>Craniata</taxon>
        <taxon>Vertebrata</taxon>
        <taxon>Euteleostomi</taxon>
        <taxon>Lepidosauria</taxon>
        <taxon>Squamata</taxon>
        <taxon>Bifurcata</taxon>
        <taxon>Unidentata</taxon>
        <taxon>Episquamata</taxon>
        <taxon>Laterata</taxon>
        <taxon>Lacertibaenia</taxon>
        <taxon>Lacertidae</taxon>
        <taxon>Podarcis</taxon>
    </lineage>
</organism>
<dbReference type="FunFam" id="2.60.120.920:FF:000045">
    <property type="entry name" value="E3 ubiquitin/ISG15 ligase TRIM25"/>
    <property type="match status" value="1"/>
</dbReference>
<dbReference type="InterPro" id="IPR058030">
    <property type="entry name" value="TRIM8/14/16/25/29/45/65_CC"/>
</dbReference>
<dbReference type="Gene3D" id="3.30.160.60">
    <property type="entry name" value="Classic Zinc Finger"/>
    <property type="match status" value="1"/>
</dbReference>
<feature type="compositionally biased region" description="Polar residues" evidence="21">
    <location>
        <begin position="431"/>
        <end position="445"/>
    </location>
</feature>
<dbReference type="InterPro" id="IPR001870">
    <property type="entry name" value="B30.2/SPRY"/>
</dbReference>
<dbReference type="Proteomes" id="UP001178461">
    <property type="component" value="Chromosome 2"/>
</dbReference>
<dbReference type="InterPro" id="IPR001841">
    <property type="entry name" value="Znf_RING"/>
</dbReference>
<feature type="region of interest" description="Disordered" evidence="21">
    <location>
        <begin position="92"/>
        <end position="113"/>
    </location>
</feature>
<keyword evidence="26" id="KW-1185">Reference proteome</keyword>
<dbReference type="SMART" id="SM00449">
    <property type="entry name" value="SPRY"/>
    <property type="match status" value="1"/>
</dbReference>
<evidence type="ECO:0000256" key="11">
    <source>
        <dbReference type="ARBA" id="ARBA00022699"/>
    </source>
</evidence>
<dbReference type="Pfam" id="PF25600">
    <property type="entry name" value="TRIM_CC"/>
    <property type="match status" value="1"/>
</dbReference>
<dbReference type="PANTHER" id="PTHR25465:SF77">
    <property type="entry name" value="E3 UBIQUITIN_ISG15 LIGASE TRIM25"/>
    <property type="match status" value="1"/>
</dbReference>
<keyword evidence="25" id="KW-0436">Ligase</keyword>
<feature type="compositionally biased region" description="Low complexity" evidence="21">
    <location>
        <begin position="103"/>
        <end position="113"/>
    </location>
</feature>
<dbReference type="InterPro" id="IPR003877">
    <property type="entry name" value="SPRY_dom"/>
</dbReference>
<evidence type="ECO:0000256" key="10">
    <source>
        <dbReference type="ARBA" id="ARBA00022679"/>
    </source>
</evidence>
<evidence type="ECO:0000256" key="4">
    <source>
        <dbReference type="ARBA" id="ARBA00004906"/>
    </source>
</evidence>
<dbReference type="GO" id="GO:0008270">
    <property type="term" value="F:zinc ion binding"/>
    <property type="evidence" value="ECO:0007669"/>
    <property type="project" value="UniProtKB-KW"/>
</dbReference>
<dbReference type="InterPro" id="IPR000315">
    <property type="entry name" value="Znf_B-box"/>
</dbReference>
<keyword evidence="17" id="KW-0175">Coiled coil</keyword>
<dbReference type="EMBL" id="OX395127">
    <property type="protein sequence ID" value="CAI5765548.1"/>
    <property type="molecule type" value="Genomic_DNA"/>
</dbReference>
<evidence type="ECO:0000313" key="25">
    <source>
        <dbReference type="EMBL" id="CAI5765548.1"/>
    </source>
</evidence>
<reference evidence="25" key="1">
    <citation type="submission" date="2022-12" db="EMBL/GenBank/DDBJ databases">
        <authorList>
            <person name="Alioto T."/>
            <person name="Alioto T."/>
            <person name="Gomez Garrido J."/>
        </authorList>
    </citation>
    <scope>NUCLEOTIDE SEQUENCE</scope>
</reference>
<dbReference type="InterPro" id="IPR006574">
    <property type="entry name" value="PRY"/>
</dbReference>
<evidence type="ECO:0000256" key="12">
    <source>
        <dbReference type="ARBA" id="ARBA00022723"/>
    </source>
</evidence>
<dbReference type="Pfam" id="PF00622">
    <property type="entry name" value="SPRY"/>
    <property type="match status" value="1"/>
</dbReference>
<dbReference type="InterPro" id="IPR017907">
    <property type="entry name" value="Znf_RING_CS"/>
</dbReference>
<evidence type="ECO:0000259" key="22">
    <source>
        <dbReference type="PROSITE" id="PS50089"/>
    </source>
</evidence>
<keyword evidence="14" id="KW-0833">Ubl conjugation pathway</keyword>
<evidence type="ECO:0000256" key="14">
    <source>
        <dbReference type="ARBA" id="ARBA00022786"/>
    </source>
</evidence>
<dbReference type="GO" id="GO:0016874">
    <property type="term" value="F:ligase activity"/>
    <property type="evidence" value="ECO:0007669"/>
    <property type="project" value="UniProtKB-KW"/>
</dbReference>
<dbReference type="GO" id="GO:0005634">
    <property type="term" value="C:nucleus"/>
    <property type="evidence" value="ECO:0007669"/>
    <property type="project" value="UniProtKB-SubCell"/>
</dbReference>
<evidence type="ECO:0000259" key="23">
    <source>
        <dbReference type="PROSITE" id="PS50119"/>
    </source>
</evidence>
<evidence type="ECO:0000256" key="6">
    <source>
        <dbReference type="ARBA" id="ARBA00012483"/>
    </source>
</evidence>
<dbReference type="CDD" id="cd19842">
    <property type="entry name" value="Bbox1_TRIM25-like_C-IV"/>
    <property type="match status" value="1"/>
</dbReference>
<dbReference type="PROSITE" id="PS50089">
    <property type="entry name" value="ZF_RING_2"/>
    <property type="match status" value="1"/>
</dbReference>
<dbReference type="InterPro" id="IPR003879">
    <property type="entry name" value="Butyrophylin_SPRY"/>
</dbReference>
<evidence type="ECO:0000256" key="19">
    <source>
        <dbReference type="ARBA" id="ARBA00034460"/>
    </source>
</evidence>
<dbReference type="Gene3D" id="2.60.120.920">
    <property type="match status" value="1"/>
</dbReference>